<sequence length="153" mass="17822">MEAAANVKIWNRSEKYRNVCCTEFLGHGDSKAYLRSLSRKKLSDSKTIYGRLRDKTIDQFQRYYGTAIRSNANNLENMKKAIWATYFHKFSTDEKPVHHLSPGPDTWYTYRKAEQTGDFHSHEHAIPEAVMGVMKPIYRDLAHPDLLSKCLHE</sequence>
<proteinExistence type="predicted"/>
<evidence type="ECO:0000313" key="2">
    <source>
        <dbReference type="Proteomes" id="UP001159363"/>
    </source>
</evidence>
<keyword evidence="2" id="KW-1185">Reference proteome</keyword>
<dbReference type="Proteomes" id="UP001159363">
    <property type="component" value="Chromosome 3"/>
</dbReference>
<accession>A0ABQ9HXT9</accession>
<evidence type="ECO:0000313" key="1">
    <source>
        <dbReference type="EMBL" id="KAJ8888880.1"/>
    </source>
</evidence>
<comment type="caution">
    <text evidence="1">The sequence shown here is derived from an EMBL/GenBank/DDBJ whole genome shotgun (WGS) entry which is preliminary data.</text>
</comment>
<gene>
    <name evidence="1" type="ORF">PR048_008374</name>
</gene>
<name>A0ABQ9HXT9_9NEOP</name>
<organism evidence="1 2">
    <name type="scientific">Dryococelus australis</name>
    <dbReference type="NCBI Taxonomy" id="614101"/>
    <lineage>
        <taxon>Eukaryota</taxon>
        <taxon>Metazoa</taxon>
        <taxon>Ecdysozoa</taxon>
        <taxon>Arthropoda</taxon>
        <taxon>Hexapoda</taxon>
        <taxon>Insecta</taxon>
        <taxon>Pterygota</taxon>
        <taxon>Neoptera</taxon>
        <taxon>Polyneoptera</taxon>
        <taxon>Phasmatodea</taxon>
        <taxon>Verophasmatodea</taxon>
        <taxon>Anareolatae</taxon>
        <taxon>Phasmatidae</taxon>
        <taxon>Eurycanthinae</taxon>
        <taxon>Dryococelus</taxon>
    </lineage>
</organism>
<reference evidence="1 2" key="1">
    <citation type="submission" date="2023-02" db="EMBL/GenBank/DDBJ databases">
        <title>LHISI_Scaffold_Assembly.</title>
        <authorList>
            <person name="Stuart O.P."/>
            <person name="Cleave R."/>
            <person name="Magrath M.J.L."/>
            <person name="Mikheyev A.S."/>
        </authorList>
    </citation>
    <scope>NUCLEOTIDE SEQUENCE [LARGE SCALE GENOMIC DNA]</scope>
    <source>
        <strain evidence="1">Daus_M_001</strain>
        <tissue evidence="1">Leg muscle</tissue>
    </source>
</reference>
<dbReference type="EMBL" id="JARBHB010000003">
    <property type="protein sequence ID" value="KAJ8888880.1"/>
    <property type="molecule type" value="Genomic_DNA"/>
</dbReference>
<protein>
    <submittedName>
        <fullName evidence="1">Uncharacterized protein</fullName>
    </submittedName>
</protein>